<reference evidence="3 4" key="1">
    <citation type="submission" date="2024-05" db="EMBL/GenBank/DDBJ databases">
        <title>Genome sequencing and assembly of Indian major carp, Cirrhinus mrigala (Hamilton, 1822).</title>
        <authorList>
            <person name="Mohindra V."/>
            <person name="Chowdhury L.M."/>
            <person name="Lal K."/>
            <person name="Jena J.K."/>
        </authorList>
    </citation>
    <scope>NUCLEOTIDE SEQUENCE [LARGE SCALE GENOMIC DNA]</scope>
    <source>
        <strain evidence="3">CM1030</strain>
        <tissue evidence="3">Blood</tissue>
    </source>
</reference>
<gene>
    <name evidence="3" type="ORF">M9458_026521</name>
</gene>
<dbReference type="InterPro" id="IPR029341">
    <property type="entry name" value="FAM21/CAPZIP"/>
</dbReference>
<feature type="region of interest" description="Disordered" evidence="1">
    <location>
        <begin position="40"/>
        <end position="75"/>
    </location>
</feature>
<keyword evidence="4" id="KW-1185">Reference proteome</keyword>
<feature type="compositionally biased region" description="Polar residues" evidence="1">
    <location>
        <begin position="50"/>
        <end position="75"/>
    </location>
</feature>
<sequence>ASLAVNPASLLPGAVPRIPGAVSVIPGLAPASFQAAAKPLPATDAIPDHQPSSDGGVSFDSPAQISTLQNANKVG</sequence>
<proteinExistence type="predicted"/>
<comment type="caution">
    <text evidence="3">The sequence shown here is derived from an EMBL/GenBank/DDBJ whole genome shotgun (WGS) entry which is preliminary data.</text>
</comment>
<evidence type="ECO:0000259" key="2">
    <source>
        <dbReference type="Pfam" id="PF15255"/>
    </source>
</evidence>
<evidence type="ECO:0000313" key="3">
    <source>
        <dbReference type="EMBL" id="KAL0177627.1"/>
    </source>
</evidence>
<evidence type="ECO:0000313" key="4">
    <source>
        <dbReference type="Proteomes" id="UP001529510"/>
    </source>
</evidence>
<accession>A0ABD0PV13</accession>
<dbReference type="AlphaFoldDB" id="A0ABD0PV13"/>
<name>A0ABD0PV13_CIRMR</name>
<evidence type="ECO:0000256" key="1">
    <source>
        <dbReference type="SAM" id="MobiDB-lite"/>
    </source>
</evidence>
<feature type="non-terminal residue" evidence="3">
    <location>
        <position position="1"/>
    </location>
</feature>
<dbReference type="Pfam" id="PF15255">
    <property type="entry name" value="CAP-ZIP_m"/>
    <property type="match status" value="1"/>
</dbReference>
<protein>
    <recommendedName>
        <fullName evidence="2">FAM21/CAPZIP domain-containing protein</fullName>
    </recommendedName>
</protein>
<feature type="domain" description="FAM21/CAPZIP" evidence="2">
    <location>
        <begin position="1"/>
        <end position="73"/>
    </location>
</feature>
<organism evidence="3 4">
    <name type="scientific">Cirrhinus mrigala</name>
    <name type="common">Mrigala</name>
    <dbReference type="NCBI Taxonomy" id="683832"/>
    <lineage>
        <taxon>Eukaryota</taxon>
        <taxon>Metazoa</taxon>
        <taxon>Chordata</taxon>
        <taxon>Craniata</taxon>
        <taxon>Vertebrata</taxon>
        <taxon>Euteleostomi</taxon>
        <taxon>Actinopterygii</taxon>
        <taxon>Neopterygii</taxon>
        <taxon>Teleostei</taxon>
        <taxon>Ostariophysi</taxon>
        <taxon>Cypriniformes</taxon>
        <taxon>Cyprinidae</taxon>
        <taxon>Labeoninae</taxon>
        <taxon>Labeonini</taxon>
        <taxon>Cirrhinus</taxon>
    </lineage>
</organism>
<dbReference type="EMBL" id="JAMKFB020000013">
    <property type="protein sequence ID" value="KAL0177627.1"/>
    <property type="molecule type" value="Genomic_DNA"/>
</dbReference>
<dbReference type="Proteomes" id="UP001529510">
    <property type="component" value="Unassembled WGS sequence"/>
</dbReference>